<gene>
    <name evidence="2" type="ORF">SSLN_LOCUS17083</name>
</gene>
<organism evidence="4">
    <name type="scientific">Schistocephalus solidus</name>
    <name type="common">Tapeworm</name>
    <dbReference type="NCBI Taxonomy" id="70667"/>
    <lineage>
        <taxon>Eukaryota</taxon>
        <taxon>Metazoa</taxon>
        <taxon>Spiralia</taxon>
        <taxon>Lophotrochozoa</taxon>
        <taxon>Platyhelminthes</taxon>
        <taxon>Cestoda</taxon>
        <taxon>Eucestoda</taxon>
        <taxon>Diphyllobothriidea</taxon>
        <taxon>Diphyllobothriidae</taxon>
        <taxon>Schistocephalus</taxon>
    </lineage>
</organism>
<dbReference type="OrthoDB" id="6278451at2759"/>
<dbReference type="AlphaFoldDB" id="A0A183TKT5"/>
<sequence>MGTVHLQYLRQQSPDVNFFSGGLGNHHRTSLGYLLRATFQAHTRLAPISRRFTSGCQSSDDESGQRTHGKCWPQRRDDQTLWYSYFSPAPPNALNTGEDITNAMLTCCCRDTASKASNLLEPVTRVAVSEDAARLWRLLLPDCYTQTDTSALGNGYATVTFDFSPSSGPSTSNPSLEFDATTYGEGSPASQTIRVLWEDDITFLLVNLLFLRPGLEEEKRVAGECQHLRSLRAIKTTEADIGTTAGGNGHRLDTPWSLAACDEGFSRPPIGDSHEAFLPWLFWCRLCSPSRAVSRNGSSTSLFTPKRIRICPCG</sequence>
<name>A0A183TKT5_SCHSO</name>
<evidence type="ECO:0000313" key="2">
    <source>
        <dbReference type="EMBL" id="VDM03469.1"/>
    </source>
</evidence>
<dbReference type="WBParaSite" id="SSLN_0001773201-mRNA-1">
    <property type="protein sequence ID" value="SSLN_0001773201-mRNA-1"/>
    <property type="gene ID" value="SSLN_0001773201"/>
</dbReference>
<evidence type="ECO:0000313" key="4">
    <source>
        <dbReference type="WBParaSite" id="SSLN_0001773201-mRNA-1"/>
    </source>
</evidence>
<reference evidence="2 3" key="2">
    <citation type="submission" date="2018-11" db="EMBL/GenBank/DDBJ databases">
        <authorList>
            <consortium name="Pathogen Informatics"/>
        </authorList>
    </citation>
    <scope>NUCLEOTIDE SEQUENCE [LARGE SCALE GENOMIC DNA]</scope>
    <source>
        <strain evidence="2 3">NST_G2</strain>
    </source>
</reference>
<keyword evidence="3" id="KW-1185">Reference proteome</keyword>
<feature type="region of interest" description="Disordered" evidence="1">
    <location>
        <begin position="53"/>
        <end position="72"/>
    </location>
</feature>
<dbReference type="Proteomes" id="UP000275846">
    <property type="component" value="Unassembled WGS sequence"/>
</dbReference>
<dbReference type="STRING" id="70667.A0A183TKT5"/>
<proteinExistence type="predicted"/>
<evidence type="ECO:0000256" key="1">
    <source>
        <dbReference type="SAM" id="MobiDB-lite"/>
    </source>
</evidence>
<evidence type="ECO:0000313" key="3">
    <source>
        <dbReference type="Proteomes" id="UP000275846"/>
    </source>
</evidence>
<reference evidence="4" key="1">
    <citation type="submission" date="2016-06" db="UniProtKB">
        <authorList>
            <consortium name="WormBaseParasite"/>
        </authorList>
    </citation>
    <scope>IDENTIFICATION</scope>
</reference>
<dbReference type="EMBL" id="UYSU01041946">
    <property type="protein sequence ID" value="VDM03469.1"/>
    <property type="molecule type" value="Genomic_DNA"/>
</dbReference>
<accession>A0A183TKT5</accession>
<protein>
    <submittedName>
        <fullName evidence="2 4">Uncharacterized protein</fullName>
    </submittedName>
</protein>